<organism evidence="1 2">
    <name type="scientific">Mucor saturninus</name>
    <dbReference type="NCBI Taxonomy" id="64648"/>
    <lineage>
        <taxon>Eukaryota</taxon>
        <taxon>Fungi</taxon>
        <taxon>Fungi incertae sedis</taxon>
        <taxon>Mucoromycota</taxon>
        <taxon>Mucoromycotina</taxon>
        <taxon>Mucoromycetes</taxon>
        <taxon>Mucorales</taxon>
        <taxon>Mucorineae</taxon>
        <taxon>Mucoraceae</taxon>
        <taxon>Mucor</taxon>
    </lineage>
</organism>
<dbReference type="EMBL" id="JAEPRD010000266">
    <property type="protein sequence ID" value="KAG2192826.1"/>
    <property type="molecule type" value="Genomic_DNA"/>
</dbReference>
<evidence type="ECO:0000313" key="1">
    <source>
        <dbReference type="EMBL" id="KAG2192826.1"/>
    </source>
</evidence>
<dbReference type="Proteomes" id="UP000603453">
    <property type="component" value="Unassembled WGS sequence"/>
</dbReference>
<proteinExistence type="predicted"/>
<protein>
    <submittedName>
        <fullName evidence="1">Uncharacterized protein</fullName>
    </submittedName>
</protein>
<evidence type="ECO:0000313" key="2">
    <source>
        <dbReference type="Proteomes" id="UP000603453"/>
    </source>
</evidence>
<dbReference type="AlphaFoldDB" id="A0A8H7QJT6"/>
<keyword evidence="2" id="KW-1185">Reference proteome</keyword>
<comment type="caution">
    <text evidence="1">The sequence shown here is derived from an EMBL/GenBank/DDBJ whole genome shotgun (WGS) entry which is preliminary data.</text>
</comment>
<reference evidence="1" key="1">
    <citation type="submission" date="2020-12" db="EMBL/GenBank/DDBJ databases">
        <title>Metabolic potential, ecology and presence of endohyphal bacteria is reflected in genomic diversity of Mucoromycotina.</title>
        <authorList>
            <person name="Muszewska A."/>
            <person name="Okrasinska A."/>
            <person name="Steczkiewicz K."/>
            <person name="Drgas O."/>
            <person name="Orlowska M."/>
            <person name="Perlinska-Lenart U."/>
            <person name="Aleksandrzak-Piekarczyk T."/>
            <person name="Szatraj K."/>
            <person name="Zielenkiewicz U."/>
            <person name="Pilsyk S."/>
            <person name="Malc E."/>
            <person name="Mieczkowski P."/>
            <person name="Kruszewska J.S."/>
            <person name="Biernat P."/>
            <person name="Pawlowska J."/>
        </authorList>
    </citation>
    <scope>NUCLEOTIDE SEQUENCE</scope>
    <source>
        <strain evidence="1">WA0000017839</strain>
    </source>
</reference>
<name>A0A8H7QJT6_9FUNG</name>
<sequence>MVSLSHNVQLPAVSGFAFSVFFLNTLMHPADKGSTCCNNFVKTNRCKKNSLFFISNYFMFYDNEWRFIDAYDSIRIAAMFPGLSFVRTLVVDGDRLVNEEDGMAAAGEVDCDNVHFALEVAFNNTVSYTAFFGPLTFGPCLRFSAFPVGVVPVPGTWLTNQCQPNSSSLKHFFDVLMAASVYTPEYVPMSCPTKLHRRTSPTTIATRKISWFLEPMGEVSLEMLVFCHSYASDHKFDDPNFPRVYRRVTEIHISRVGGSPASRVSARKHRRNGRLI</sequence>
<gene>
    <name evidence="1" type="ORF">INT47_005866</name>
</gene>
<accession>A0A8H7QJT6</accession>